<dbReference type="KEGG" id="dpx:DAPPUDRAFT_238745"/>
<dbReference type="AlphaFoldDB" id="E9G7A0"/>
<organism evidence="1 2">
    <name type="scientific">Daphnia pulex</name>
    <name type="common">Water flea</name>
    <dbReference type="NCBI Taxonomy" id="6669"/>
    <lineage>
        <taxon>Eukaryota</taxon>
        <taxon>Metazoa</taxon>
        <taxon>Ecdysozoa</taxon>
        <taxon>Arthropoda</taxon>
        <taxon>Crustacea</taxon>
        <taxon>Branchiopoda</taxon>
        <taxon>Diplostraca</taxon>
        <taxon>Cladocera</taxon>
        <taxon>Anomopoda</taxon>
        <taxon>Daphniidae</taxon>
        <taxon>Daphnia</taxon>
    </lineage>
</organism>
<dbReference type="HOGENOM" id="CLU_944165_0_0_1"/>
<sequence length="295" mass="33652">MELLFSTMEIMAIMPRRKGRLLRLQHIMLRLLVTATTSAPYYHAGVIHNCCPVHHYYTEPTYYHTETYYTTIVAYAPRSYYSPPVYTTVAPLLYTTPSPVYYTEPSYYSTEVYTTTYAAPSYYAPPVYCSSLLNHSCSCLYYTEPSYYTTEVYTTVKMKRMWPVIEAEYGWCRNGHNFPDDGIGPPLPPVETDKDSLSLSSMGLIEIRVGMDETGSNDVQSQVAIRFHSGSLAQNSKMTGINLSYSSMPNGSKPVAYNYLAFHDILPNSSETTIRYNYSLTKFRNLATLHYNSVR</sequence>
<accession>E9G7A0</accession>
<proteinExistence type="predicted"/>
<protein>
    <submittedName>
        <fullName evidence="1">Uncharacterized protein</fullName>
    </submittedName>
</protein>
<keyword evidence="2" id="KW-1185">Reference proteome</keyword>
<evidence type="ECO:0000313" key="1">
    <source>
        <dbReference type="EMBL" id="EFX84433.1"/>
    </source>
</evidence>
<dbReference type="Proteomes" id="UP000000305">
    <property type="component" value="Unassembled WGS sequence"/>
</dbReference>
<evidence type="ECO:0000313" key="2">
    <source>
        <dbReference type="Proteomes" id="UP000000305"/>
    </source>
</evidence>
<reference evidence="1 2" key="1">
    <citation type="journal article" date="2011" name="Science">
        <title>The ecoresponsive genome of Daphnia pulex.</title>
        <authorList>
            <person name="Colbourne J.K."/>
            <person name="Pfrender M.E."/>
            <person name="Gilbert D."/>
            <person name="Thomas W.K."/>
            <person name="Tucker A."/>
            <person name="Oakley T.H."/>
            <person name="Tokishita S."/>
            <person name="Aerts A."/>
            <person name="Arnold G.J."/>
            <person name="Basu M.K."/>
            <person name="Bauer D.J."/>
            <person name="Caceres C.E."/>
            <person name="Carmel L."/>
            <person name="Casola C."/>
            <person name="Choi J.H."/>
            <person name="Detter J.C."/>
            <person name="Dong Q."/>
            <person name="Dusheyko S."/>
            <person name="Eads B.D."/>
            <person name="Frohlich T."/>
            <person name="Geiler-Samerotte K.A."/>
            <person name="Gerlach D."/>
            <person name="Hatcher P."/>
            <person name="Jogdeo S."/>
            <person name="Krijgsveld J."/>
            <person name="Kriventseva E.V."/>
            <person name="Kultz D."/>
            <person name="Laforsch C."/>
            <person name="Lindquist E."/>
            <person name="Lopez J."/>
            <person name="Manak J.R."/>
            <person name="Muller J."/>
            <person name="Pangilinan J."/>
            <person name="Patwardhan R.P."/>
            <person name="Pitluck S."/>
            <person name="Pritham E.J."/>
            <person name="Rechtsteiner A."/>
            <person name="Rho M."/>
            <person name="Rogozin I.B."/>
            <person name="Sakarya O."/>
            <person name="Salamov A."/>
            <person name="Schaack S."/>
            <person name="Shapiro H."/>
            <person name="Shiga Y."/>
            <person name="Skalitzky C."/>
            <person name="Smith Z."/>
            <person name="Souvorov A."/>
            <person name="Sung W."/>
            <person name="Tang Z."/>
            <person name="Tsuchiya D."/>
            <person name="Tu H."/>
            <person name="Vos H."/>
            <person name="Wang M."/>
            <person name="Wolf Y.I."/>
            <person name="Yamagata H."/>
            <person name="Yamada T."/>
            <person name="Ye Y."/>
            <person name="Shaw J.R."/>
            <person name="Andrews J."/>
            <person name="Crease T.J."/>
            <person name="Tang H."/>
            <person name="Lucas S.M."/>
            <person name="Robertson H.M."/>
            <person name="Bork P."/>
            <person name="Koonin E.V."/>
            <person name="Zdobnov E.M."/>
            <person name="Grigoriev I.V."/>
            <person name="Lynch M."/>
            <person name="Boore J.L."/>
        </authorList>
    </citation>
    <scope>NUCLEOTIDE SEQUENCE [LARGE SCALE GENOMIC DNA]</scope>
</reference>
<name>E9G7A0_DAPPU</name>
<dbReference type="EMBL" id="GL732534">
    <property type="protein sequence ID" value="EFX84433.1"/>
    <property type="molecule type" value="Genomic_DNA"/>
</dbReference>
<gene>
    <name evidence="1" type="ORF">DAPPUDRAFT_238745</name>
</gene>
<dbReference type="InParanoid" id="E9G7A0"/>